<dbReference type="AlphaFoldDB" id="A0AAU9EQU6"/>
<dbReference type="Proteomes" id="UP001500889">
    <property type="component" value="Chromosome O"/>
</dbReference>
<keyword evidence="2" id="KW-0732">Signal</keyword>
<name>A0AAU9EQU6_DROMD</name>
<feature type="compositionally biased region" description="Basic residues" evidence="1">
    <location>
        <begin position="118"/>
        <end position="135"/>
    </location>
</feature>
<proteinExistence type="predicted"/>
<feature type="signal peptide" evidence="2">
    <location>
        <begin position="1"/>
        <end position="19"/>
    </location>
</feature>
<evidence type="ECO:0008006" key="5">
    <source>
        <dbReference type="Google" id="ProtNLM"/>
    </source>
</evidence>
<gene>
    <name evidence="3" type="ORF">DMAD_08047</name>
</gene>
<evidence type="ECO:0000313" key="3">
    <source>
        <dbReference type="EMBL" id="BFF89253.1"/>
    </source>
</evidence>
<evidence type="ECO:0000256" key="1">
    <source>
        <dbReference type="SAM" id="MobiDB-lite"/>
    </source>
</evidence>
<keyword evidence="4" id="KW-1185">Reference proteome</keyword>
<feature type="region of interest" description="Disordered" evidence="1">
    <location>
        <begin position="90"/>
        <end position="170"/>
    </location>
</feature>
<feature type="chain" id="PRO_5043526886" description="Secreted protein" evidence="2">
    <location>
        <begin position="20"/>
        <end position="170"/>
    </location>
</feature>
<organism evidence="3 4">
    <name type="scientific">Drosophila madeirensis</name>
    <name type="common">Fruit fly</name>
    <dbReference type="NCBI Taxonomy" id="30013"/>
    <lineage>
        <taxon>Eukaryota</taxon>
        <taxon>Metazoa</taxon>
        <taxon>Ecdysozoa</taxon>
        <taxon>Arthropoda</taxon>
        <taxon>Hexapoda</taxon>
        <taxon>Insecta</taxon>
        <taxon>Pterygota</taxon>
        <taxon>Neoptera</taxon>
        <taxon>Endopterygota</taxon>
        <taxon>Diptera</taxon>
        <taxon>Brachycera</taxon>
        <taxon>Muscomorpha</taxon>
        <taxon>Ephydroidea</taxon>
        <taxon>Drosophilidae</taxon>
        <taxon>Drosophila</taxon>
        <taxon>Sophophora</taxon>
    </lineage>
</organism>
<reference evidence="3 4" key="1">
    <citation type="submission" date="2024-02" db="EMBL/GenBank/DDBJ databases">
        <title>A chromosome-level genome assembly of Drosophila madeirensis, a fruit fly species endemic to Madeira island.</title>
        <authorList>
            <person name="Tomihara K."/>
            <person name="Llopart A."/>
            <person name="Yamamoto D."/>
        </authorList>
    </citation>
    <scope>NUCLEOTIDE SEQUENCE [LARGE SCALE GENOMIC DNA]</scope>
    <source>
        <strain evidence="3 4">RF1</strain>
    </source>
</reference>
<accession>A0AAU9EQU6</accession>
<evidence type="ECO:0000313" key="4">
    <source>
        <dbReference type="Proteomes" id="UP001500889"/>
    </source>
</evidence>
<evidence type="ECO:0000256" key="2">
    <source>
        <dbReference type="SAM" id="SignalP"/>
    </source>
</evidence>
<dbReference type="EMBL" id="AP029263">
    <property type="protein sequence ID" value="BFF89253.1"/>
    <property type="molecule type" value="Genomic_DNA"/>
</dbReference>
<protein>
    <recommendedName>
        <fullName evidence="5">Secreted protein</fullName>
    </recommendedName>
</protein>
<sequence length="170" mass="19261">MKLNKILKCLLFIILYCNDHWPPPILPPIIHRYATKLSHQLVSHRHQNRHKIQIYNEIQHKIQLKINSKPANCKHLQTLPRPYATAINSTATSAPRGEALCPKQQSRPANHSESRQKLQGRKPKFKHPETHRKPKSQTQGKLGANAEGAIAVSPMMMTSRAGTPRRGSSI</sequence>